<accession>A0A9R1UQX1</accession>
<dbReference type="Proteomes" id="UP000235145">
    <property type="component" value="Unassembled WGS sequence"/>
</dbReference>
<protein>
    <submittedName>
        <fullName evidence="1">Uncharacterized protein</fullName>
    </submittedName>
</protein>
<keyword evidence="2" id="KW-1185">Reference proteome</keyword>
<dbReference type="EMBL" id="NBSK02000008">
    <property type="protein sequence ID" value="KAJ0191231.1"/>
    <property type="molecule type" value="Genomic_DNA"/>
</dbReference>
<name>A0A9R1UQX1_LACSA</name>
<dbReference type="AlphaFoldDB" id="A0A9R1UQX1"/>
<evidence type="ECO:0000313" key="1">
    <source>
        <dbReference type="EMBL" id="KAJ0191231.1"/>
    </source>
</evidence>
<reference evidence="1 2" key="1">
    <citation type="journal article" date="2017" name="Nat. Commun.">
        <title>Genome assembly with in vitro proximity ligation data and whole-genome triplication in lettuce.</title>
        <authorList>
            <person name="Reyes-Chin-Wo S."/>
            <person name="Wang Z."/>
            <person name="Yang X."/>
            <person name="Kozik A."/>
            <person name="Arikit S."/>
            <person name="Song C."/>
            <person name="Xia L."/>
            <person name="Froenicke L."/>
            <person name="Lavelle D.O."/>
            <person name="Truco M.J."/>
            <person name="Xia R."/>
            <person name="Zhu S."/>
            <person name="Xu C."/>
            <person name="Xu H."/>
            <person name="Xu X."/>
            <person name="Cox K."/>
            <person name="Korf I."/>
            <person name="Meyers B.C."/>
            <person name="Michelmore R.W."/>
        </authorList>
    </citation>
    <scope>NUCLEOTIDE SEQUENCE [LARGE SCALE GENOMIC DNA]</scope>
    <source>
        <strain evidence="2">cv. Salinas</strain>
        <tissue evidence="1">Seedlings</tissue>
    </source>
</reference>
<comment type="caution">
    <text evidence="1">The sequence shown here is derived from an EMBL/GenBank/DDBJ whole genome shotgun (WGS) entry which is preliminary data.</text>
</comment>
<sequence>MYAVTDSDETEVEEAINFSMFSSTHSLCPAPVGCLPPADALPSVFTTFVLLKIDSTIDRCSTSCILDCLKSTYGHIPSLKSNDDALLEYLMDGSLWTNQAIRREHLNIPTTNGRKHGKLRV</sequence>
<organism evidence="1 2">
    <name type="scientific">Lactuca sativa</name>
    <name type="common">Garden lettuce</name>
    <dbReference type="NCBI Taxonomy" id="4236"/>
    <lineage>
        <taxon>Eukaryota</taxon>
        <taxon>Viridiplantae</taxon>
        <taxon>Streptophyta</taxon>
        <taxon>Embryophyta</taxon>
        <taxon>Tracheophyta</taxon>
        <taxon>Spermatophyta</taxon>
        <taxon>Magnoliopsida</taxon>
        <taxon>eudicotyledons</taxon>
        <taxon>Gunneridae</taxon>
        <taxon>Pentapetalae</taxon>
        <taxon>asterids</taxon>
        <taxon>campanulids</taxon>
        <taxon>Asterales</taxon>
        <taxon>Asteraceae</taxon>
        <taxon>Cichorioideae</taxon>
        <taxon>Cichorieae</taxon>
        <taxon>Lactucinae</taxon>
        <taxon>Lactuca</taxon>
    </lineage>
</organism>
<gene>
    <name evidence="1" type="ORF">LSAT_V11C800441990</name>
</gene>
<evidence type="ECO:0000313" key="2">
    <source>
        <dbReference type="Proteomes" id="UP000235145"/>
    </source>
</evidence>
<proteinExistence type="predicted"/>